<protein>
    <submittedName>
        <fullName evidence="2">Uncharacterized protein</fullName>
    </submittedName>
</protein>
<reference evidence="2 3" key="1">
    <citation type="submission" date="2015-10" db="EMBL/GenBank/DDBJ databases">
        <title>Full genome of DAOMC 229536 Phialocephala scopiformis, a fungal endophyte of spruce producing the potent anti-insectan compound rugulosin.</title>
        <authorList>
            <consortium name="DOE Joint Genome Institute"/>
            <person name="Walker A.K."/>
            <person name="Frasz S.L."/>
            <person name="Seifert K.A."/>
            <person name="Miller J.D."/>
            <person name="Mondo S.J."/>
            <person name="Labutti K."/>
            <person name="Lipzen A."/>
            <person name="Dockter R."/>
            <person name="Kennedy M."/>
            <person name="Grigoriev I.V."/>
            <person name="Spatafora J.W."/>
        </authorList>
    </citation>
    <scope>NUCLEOTIDE SEQUENCE [LARGE SCALE GENOMIC DNA]</scope>
    <source>
        <strain evidence="2 3">CBS 120377</strain>
    </source>
</reference>
<dbReference type="KEGG" id="psco:LY89DRAFT_464483"/>
<dbReference type="AlphaFoldDB" id="A0A194XIC6"/>
<dbReference type="GeneID" id="28817432"/>
<dbReference type="Proteomes" id="UP000070700">
    <property type="component" value="Unassembled WGS sequence"/>
</dbReference>
<feature type="region of interest" description="Disordered" evidence="1">
    <location>
        <begin position="1"/>
        <end position="20"/>
    </location>
</feature>
<accession>A0A194XIC6</accession>
<name>A0A194XIC6_MOLSC</name>
<dbReference type="InParanoid" id="A0A194XIC6"/>
<evidence type="ECO:0000313" key="2">
    <source>
        <dbReference type="EMBL" id="KUJ19879.1"/>
    </source>
</evidence>
<gene>
    <name evidence="2" type="ORF">LY89DRAFT_464483</name>
</gene>
<evidence type="ECO:0000256" key="1">
    <source>
        <dbReference type="SAM" id="MobiDB-lite"/>
    </source>
</evidence>
<keyword evidence="3" id="KW-1185">Reference proteome</keyword>
<dbReference type="EMBL" id="KQ947410">
    <property type="protein sequence ID" value="KUJ19879.1"/>
    <property type="molecule type" value="Genomic_DNA"/>
</dbReference>
<proteinExistence type="predicted"/>
<dbReference type="RefSeq" id="XP_018074234.1">
    <property type="nucleotide sequence ID" value="XM_018207706.1"/>
</dbReference>
<sequence>MRPVTSTAPVPRASNPPPIRRPLPSITLMDHLYLPSIWPVWSWRRKLGSLREGCTRLDETRLHLSQFRISPWISTSYTITDPQSSSTYPPLPHASSWSAMLNPEVGHFRHEEISLKCLPWRLEGFASYRTRCSHDARSIIKTGARPFSSQL</sequence>
<evidence type="ECO:0000313" key="3">
    <source>
        <dbReference type="Proteomes" id="UP000070700"/>
    </source>
</evidence>
<organism evidence="2 3">
    <name type="scientific">Mollisia scopiformis</name>
    <name type="common">Conifer needle endophyte fungus</name>
    <name type="synonym">Phialocephala scopiformis</name>
    <dbReference type="NCBI Taxonomy" id="149040"/>
    <lineage>
        <taxon>Eukaryota</taxon>
        <taxon>Fungi</taxon>
        <taxon>Dikarya</taxon>
        <taxon>Ascomycota</taxon>
        <taxon>Pezizomycotina</taxon>
        <taxon>Leotiomycetes</taxon>
        <taxon>Helotiales</taxon>
        <taxon>Mollisiaceae</taxon>
        <taxon>Mollisia</taxon>
    </lineage>
</organism>